<dbReference type="EC" id="5.3.3.8" evidence="1"/>
<dbReference type="GO" id="GO:0004300">
    <property type="term" value="F:enoyl-CoA hydratase activity"/>
    <property type="evidence" value="ECO:0007669"/>
    <property type="project" value="UniProtKB-EC"/>
</dbReference>
<dbReference type="EC" id="4.2.1.17" evidence="1"/>
<keyword evidence="1" id="KW-0413">Isomerase</keyword>
<dbReference type="Gene3D" id="3.90.226.10">
    <property type="entry name" value="2-enoyl-CoA Hydratase, Chain A, domain 1"/>
    <property type="match status" value="1"/>
</dbReference>
<reference evidence="1 2" key="1">
    <citation type="journal article" date="2014" name="Genome Announc.">
        <title>Draft Genome Sequences of Two Vibrionaceae Species, Vibrio ponticus C121 and Photobacterium aphoticum C119, Isolated as Coral Reef Microbiota.</title>
        <authorList>
            <person name="Al-saari N."/>
            <person name="Meirelles P.M."/>
            <person name="Mino S."/>
            <person name="Suda W."/>
            <person name="Oshima K."/>
            <person name="Hattori M."/>
            <person name="Ohkuma M."/>
            <person name="Thompson F.L."/>
            <person name="Gomez-Gil B."/>
            <person name="Sawabe T."/>
            <person name="Sawabe T."/>
        </authorList>
    </citation>
    <scope>NUCLEOTIDE SEQUENCE [LARGE SCALE GENOMIC DNA]</scope>
    <source>
        <strain evidence="1 2">JCM 19237</strain>
    </source>
</reference>
<dbReference type="GO" id="GO:0003857">
    <property type="term" value="F:(3S)-3-hydroxyacyl-CoA dehydrogenase (NAD+) activity"/>
    <property type="evidence" value="ECO:0007669"/>
    <property type="project" value="UniProtKB-EC"/>
</dbReference>
<dbReference type="Proteomes" id="UP000029227">
    <property type="component" value="Unassembled WGS sequence"/>
</dbReference>
<dbReference type="eggNOG" id="COG1024">
    <property type="taxonomic scope" value="Bacteria"/>
</dbReference>
<name>A0A090R1N1_9GAMM</name>
<dbReference type="EC" id="5.1.2.3" evidence="1"/>
<proteinExistence type="predicted"/>
<dbReference type="EC" id="1.1.1.35" evidence="1"/>
<keyword evidence="1" id="KW-0456">Lyase</keyword>
<sequence length="108" mass="11708">MSFSTAKAMVAHKAGPHYPAPMTAIHTIEAAAGCERDEALAIENTYFVPLTKTDAAQALVGIFLNDQYIKGLAKHAAQSGMPTAMRWYWVRGSWEEGSPISQPAKACR</sequence>
<dbReference type="EMBL" id="BBMN01000021">
    <property type="protein sequence ID" value="GAL07989.1"/>
    <property type="molecule type" value="Genomic_DNA"/>
</dbReference>
<protein>
    <submittedName>
        <fullName evidence="1">Enoyl-CoA hydratase</fullName>
        <ecNumber evidence="1">1.1.1.35</ecNumber>
        <ecNumber evidence="1">4.2.1.17</ecNumber>
        <ecNumber evidence="1">5.1.2.3</ecNumber>
        <ecNumber evidence="1">5.3.3.8</ecNumber>
    </submittedName>
</protein>
<comment type="caution">
    <text evidence="1">The sequence shown here is derived from an EMBL/GenBank/DDBJ whole genome shotgun (WGS) entry which is preliminary data.</text>
</comment>
<keyword evidence="1" id="KW-0560">Oxidoreductase</keyword>
<evidence type="ECO:0000313" key="1">
    <source>
        <dbReference type="EMBL" id="GAL07989.1"/>
    </source>
</evidence>
<dbReference type="STRING" id="754436.JCM19237_6761"/>
<gene>
    <name evidence="1" type="ORF">JCM19237_6761</name>
</gene>
<dbReference type="AlphaFoldDB" id="A0A090R1N1"/>
<organism evidence="1 2">
    <name type="scientific">Photobacterium aphoticum</name>
    <dbReference type="NCBI Taxonomy" id="754436"/>
    <lineage>
        <taxon>Bacteria</taxon>
        <taxon>Pseudomonadati</taxon>
        <taxon>Pseudomonadota</taxon>
        <taxon>Gammaproteobacteria</taxon>
        <taxon>Vibrionales</taxon>
        <taxon>Vibrionaceae</taxon>
        <taxon>Photobacterium</taxon>
    </lineage>
</organism>
<accession>A0A090R1N1</accession>
<dbReference type="GO" id="GO:0008692">
    <property type="term" value="F:3-hydroxybutyryl-CoA epimerase activity"/>
    <property type="evidence" value="ECO:0007669"/>
    <property type="project" value="UniProtKB-EC"/>
</dbReference>
<evidence type="ECO:0000313" key="2">
    <source>
        <dbReference type="Proteomes" id="UP000029227"/>
    </source>
</evidence>
<dbReference type="GO" id="GO:0004165">
    <property type="term" value="F:delta(3)-delta(2)-enoyl-CoA isomerase activity"/>
    <property type="evidence" value="ECO:0007669"/>
    <property type="project" value="UniProtKB-EC"/>
</dbReference>